<sequence length="106" mass="11966">MCGHCVQGCGTCRKFVAALSVVGHLVYCPQMFGWAVPCELLAALAVGEEAAVEEEAVAEERGVPLPLEGEPRRRDDRWQLLWRCRPRTVHQKARRRCRDDDVMVMS</sequence>
<name>A0AA35RMV5_GEOBA</name>
<reference evidence="1" key="1">
    <citation type="submission" date="2023-03" db="EMBL/GenBank/DDBJ databases">
        <authorList>
            <person name="Steffen K."/>
            <person name="Cardenas P."/>
        </authorList>
    </citation>
    <scope>NUCLEOTIDE SEQUENCE</scope>
</reference>
<dbReference type="AlphaFoldDB" id="A0AA35RMV5"/>
<dbReference type="Proteomes" id="UP001174909">
    <property type="component" value="Unassembled WGS sequence"/>
</dbReference>
<dbReference type="EMBL" id="CASHTH010001284">
    <property type="protein sequence ID" value="CAI8013668.1"/>
    <property type="molecule type" value="Genomic_DNA"/>
</dbReference>
<accession>A0AA35RMV5</accession>
<evidence type="ECO:0000313" key="2">
    <source>
        <dbReference type="Proteomes" id="UP001174909"/>
    </source>
</evidence>
<organism evidence="1 2">
    <name type="scientific">Geodia barretti</name>
    <name type="common">Barrett's horny sponge</name>
    <dbReference type="NCBI Taxonomy" id="519541"/>
    <lineage>
        <taxon>Eukaryota</taxon>
        <taxon>Metazoa</taxon>
        <taxon>Porifera</taxon>
        <taxon>Demospongiae</taxon>
        <taxon>Heteroscleromorpha</taxon>
        <taxon>Tetractinellida</taxon>
        <taxon>Astrophorina</taxon>
        <taxon>Geodiidae</taxon>
        <taxon>Geodia</taxon>
    </lineage>
</organism>
<comment type="caution">
    <text evidence="1">The sequence shown here is derived from an EMBL/GenBank/DDBJ whole genome shotgun (WGS) entry which is preliminary data.</text>
</comment>
<gene>
    <name evidence="1" type="ORF">GBAR_LOCUS8625</name>
</gene>
<proteinExistence type="predicted"/>
<keyword evidence="2" id="KW-1185">Reference proteome</keyword>
<protein>
    <submittedName>
        <fullName evidence="1">Uncharacterized protein</fullName>
    </submittedName>
</protein>
<evidence type="ECO:0000313" key="1">
    <source>
        <dbReference type="EMBL" id="CAI8013668.1"/>
    </source>
</evidence>